<feature type="non-terminal residue" evidence="2">
    <location>
        <position position="1"/>
    </location>
</feature>
<dbReference type="EMBL" id="CAJVCH010087467">
    <property type="protein sequence ID" value="CAG7722229.1"/>
    <property type="molecule type" value="Genomic_DNA"/>
</dbReference>
<keyword evidence="3" id="KW-1185">Reference proteome</keyword>
<dbReference type="Proteomes" id="UP000708208">
    <property type="component" value="Unassembled WGS sequence"/>
</dbReference>
<reference evidence="2" key="1">
    <citation type="submission" date="2021-06" db="EMBL/GenBank/DDBJ databases">
        <authorList>
            <person name="Hodson N. C."/>
            <person name="Mongue J. A."/>
            <person name="Jaron S. K."/>
        </authorList>
    </citation>
    <scope>NUCLEOTIDE SEQUENCE</scope>
</reference>
<protein>
    <submittedName>
        <fullName evidence="2">Uncharacterized protein</fullName>
    </submittedName>
</protein>
<organism evidence="2 3">
    <name type="scientific">Allacma fusca</name>
    <dbReference type="NCBI Taxonomy" id="39272"/>
    <lineage>
        <taxon>Eukaryota</taxon>
        <taxon>Metazoa</taxon>
        <taxon>Ecdysozoa</taxon>
        <taxon>Arthropoda</taxon>
        <taxon>Hexapoda</taxon>
        <taxon>Collembola</taxon>
        <taxon>Symphypleona</taxon>
        <taxon>Sminthuridae</taxon>
        <taxon>Allacma</taxon>
    </lineage>
</organism>
<accession>A0A8J2KAE3</accession>
<proteinExistence type="predicted"/>
<dbReference type="EMBL" id="CAJVCH010079035">
    <property type="protein sequence ID" value="CAG7721377.1"/>
    <property type="molecule type" value="Genomic_DNA"/>
</dbReference>
<evidence type="ECO:0000313" key="1">
    <source>
        <dbReference type="EMBL" id="CAG7721377.1"/>
    </source>
</evidence>
<evidence type="ECO:0000313" key="3">
    <source>
        <dbReference type="Proteomes" id="UP000708208"/>
    </source>
</evidence>
<evidence type="ECO:0000313" key="2">
    <source>
        <dbReference type="EMBL" id="CAG7722229.1"/>
    </source>
</evidence>
<sequence length="23" mass="2627">VEVMDKLTATTAHLYVLRLVIQI</sequence>
<name>A0A8J2KAE3_9HEXA</name>
<comment type="caution">
    <text evidence="2">The sequence shown here is derived from an EMBL/GenBank/DDBJ whole genome shotgun (WGS) entry which is preliminary data.</text>
</comment>
<dbReference type="AlphaFoldDB" id="A0A8J2KAE3"/>
<gene>
    <name evidence="1" type="ORF">AFUS01_LOCUS10598</name>
    <name evidence="2" type="ORF">AFUS01_LOCUS11388</name>
</gene>